<name>A0ABU6X004_9FABA</name>
<evidence type="ECO:0000256" key="1">
    <source>
        <dbReference type="SAM" id="MobiDB-lite"/>
    </source>
</evidence>
<keyword evidence="3" id="KW-1185">Reference proteome</keyword>
<gene>
    <name evidence="2" type="ORF">PIB30_107978</name>
</gene>
<organism evidence="2 3">
    <name type="scientific">Stylosanthes scabra</name>
    <dbReference type="NCBI Taxonomy" id="79078"/>
    <lineage>
        <taxon>Eukaryota</taxon>
        <taxon>Viridiplantae</taxon>
        <taxon>Streptophyta</taxon>
        <taxon>Embryophyta</taxon>
        <taxon>Tracheophyta</taxon>
        <taxon>Spermatophyta</taxon>
        <taxon>Magnoliopsida</taxon>
        <taxon>eudicotyledons</taxon>
        <taxon>Gunneridae</taxon>
        <taxon>Pentapetalae</taxon>
        <taxon>rosids</taxon>
        <taxon>fabids</taxon>
        <taxon>Fabales</taxon>
        <taxon>Fabaceae</taxon>
        <taxon>Papilionoideae</taxon>
        <taxon>50 kb inversion clade</taxon>
        <taxon>dalbergioids sensu lato</taxon>
        <taxon>Dalbergieae</taxon>
        <taxon>Pterocarpus clade</taxon>
        <taxon>Stylosanthes</taxon>
    </lineage>
</organism>
<proteinExistence type="predicted"/>
<protein>
    <submittedName>
        <fullName evidence="2">Uncharacterized protein</fullName>
    </submittedName>
</protein>
<dbReference type="Proteomes" id="UP001341840">
    <property type="component" value="Unassembled WGS sequence"/>
</dbReference>
<evidence type="ECO:0000313" key="3">
    <source>
        <dbReference type="Proteomes" id="UP001341840"/>
    </source>
</evidence>
<evidence type="ECO:0000313" key="2">
    <source>
        <dbReference type="EMBL" id="MED6190661.1"/>
    </source>
</evidence>
<feature type="region of interest" description="Disordered" evidence="1">
    <location>
        <begin position="28"/>
        <end position="64"/>
    </location>
</feature>
<feature type="region of interest" description="Disordered" evidence="1">
    <location>
        <begin position="123"/>
        <end position="144"/>
    </location>
</feature>
<feature type="compositionally biased region" description="Low complexity" evidence="1">
    <location>
        <begin position="28"/>
        <end position="48"/>
    </location>
</feature>
<dbReference type="EMBL" id="JASCZI010186066">
    <property type="protein sequence ID" value="MED6190661.1"/>
    <property type="molecule type" value="Genomic_DNA"/>
</dbReference>
<reference evidence="2 3" key="1">
    <citation type="journal article" date="2023" name="Plants (Basel)">
        <title>Bridging the Gap: Combining Genomics and Transcriptomics Approaches to Understand Stylosanthes scabra, an Orphan Legume from the Brazilian Caatinga.</title>
        <authorList>
            <person name="Ferreira-Neto J.R.C."/>
            <person name="da Silva M.D."/>
            <person name="Binneck E."/>
            <person name="de Melo N.F."/>
            <person name="da Silva R.H."/>
            <person name="de Melo A.L.T.M."/>
            <person name="Pandolfi V."/>
            <person name="Bustamante F.O."/>
            <person name="Brasileiro-Vidal A.C."/>
            <person name="Benko-Iseppon A.M."/>
        </authorList>
    </citation>
    <scope>NUCLEOTIDE SEQUENCE [LARGE SCALE GENOMIC DNA]</scope>
    <source>
        <tissue evidence="2">Leaves</tissue>
    </source>
</reference>
<comment type="caution">
    <text evidence="2">The sequence shown here is derived from an EMBL/GenBank/DDBJ whole genome shotgun (WGS) entry which is preliminary data.</text>
</comment>
<accession>A0ABU6X004</accession>
<sequence>MGDLLGSPRLAPLFRCLFFCPFFRPPSGARHPRPGSSSPAGRASGRRGSNTRRWAPQGLSGGGPSVRGRVLMIIACAYNGRCDHTSTNAPDPIRTPPLSMLGREARGTPVPKAHLRRVRHPEGVAPIRGDGPRKASRAAATPSADACLC</sequence>